<evidence type="ECO:0000256" key="4">
    <source>
        <dbReference type="ARBA" id="ARBA00023136"/>
    </source>
</evidence>
<dbReference type="GeneID" id="34582698"/>
<dbReference type="OrthoDB" id="4139357at2759"/>
<dbReference type="GO" id="GO:0022857">
    <property type="term" value="F:transmembrane transporter activity"/>
    <property type="evidence" value="ECO:0007669"/>
    <property type="project" value="TreeGrafter"/>
</dbReference>
<keyword evidence="3 5" id="KW-1133">Transmembrane helix</keyword>
<evidence type="ECO:0000256" key="3">
    <source>
        <dbReference type="ARBA" id="ARBA00022989"/>
    </source>
</evidence>
<dbReference type="EMBL" id="LXJU01000130">
    <property type="protein sequence ID" value="OGE46711.1"/>
    <property type="molecule type" value="Genomic_DNA"/>
</dbReference>
<dbReference type="AlphaFoldDB" id="A0A1F5L1A7"/>
<evidence type="ECO:0000256" key="2">
    <source>
        <dbReference type="ARBA" id="ARBA00022692"/>
    </source>
</evidence>
<evidence type="ECO:0000256" key="5">
    <source>
        <dbReference type="SAM" id="Phobius"/>
    </source>
</evidence>
<dbReference type="PANTHER" id="PTHR23501:SF156">
    <property type="entry name" value="TRANSPORTER, PUTATIVE-RELATED"/>
    <property type="match status" value="1"/>
</dbReference>
<sequence length="125" mass="13272">MTASFQVIAGIGIGKIFSLPPIPMQASTASDDQGLAMGIMVAFRLFGALIGLAVGATTFSSIFAKRINGIALPASLALLEDPCEAVSFIPYLQTADISPAQRDLIEEAYKDTMQTIWYELIPFGA</sequence>
<evidence type="ECO:0000313" key="6">
    <source>
        <dbReference type="EMBL" id="OGE46711.1"/>
    </source>
</evidence>
<gene>
    <name evidence="6" type="ORF">PENARI_c130G05972</name>
</gene>
<proteinExistence type="predicted"/>
<organism evidence="6 7">
    <name type="scientific">Penicillium arizonense</name>
    <dbReference type="NCBI Taxonomy" id="1835702"/>
    <lineage>
        <taxon>Eukaryota</taxon>
        <taxon>Fungi</taxon>
        <taxon>Dikarya</taxon>
        <taxon>Ascomycota</taxon>
        <taxon>Pezizomycotina</taxon>
        <taxon>Eurotiomycetes</taxon>
        <taxon>Eurotiomycetidae</taxon>
        <taxon>Eurotiales</taxon>
        <taxon>Aspergillaceae</taxon>
        <taxon>Penicillium</taxon>
    </lineage>
</organism>
<feature type="transmembrane region" description="Helical" evidence="5">
    <location>
        <begin position="34"/>
        <end position="56"/>
    </location>
</feature>
<dbReference type="RefSeq" id="XP_022482179.1">
    <property type="nucleotide sequence ID" value="XM_022637964.1"/>
</dbReference>
<keyword evidence="2 5" id="KW-0812">Transmembrane</keyword>
<keyword evidence="4 5" id="KW-0472">Membrane</keyword>
<dbReference type="GO" id="GO:0005886">
    <property type="term" value="C:plasma membrane"/>
    <property type="evidence" value="ECO:0007669"/>
    <property type="project" value="TreeGrafter"/>
</dbReference>
<name>A0A1F5L1A7_PENAI</name>
<comment type="subcellular location">
    <subcellularLocation>
        <location evidence="1">Membrane</location>
        <topology evidence="1">Multi-pass membrane protein</topology>
    </subcellularLocation>
</comment>
<evidence type="ECO:0008006" key="8">
    <source>
        <dbReference type="Google" id="ProtNLM"/>
    </source>
</evidence>
<evidence type="ECO:0000313" key="7">
    <source>
        <dbReference type="Proteomes" id="UP000177622"/>
    </source>
</evidence>
<evidence type="ECO:0000256" key="1">
    <source>
        <dbReference type="ARBA" id="ARBA00004141"/>
    </source>
</evidence>
<dbReference type="Proteomes" id="UP000177622">
    <property type="component" value="Unassembled WGS sequence"/>
</dbReference>
<accession>A0A1F5L1A7</accession>
<comment type="caution">
    <text evidence="6">The sequence shown here is derived from an EMBL/GenBank/DDBJ whole genome shotgun (WGS) entry which is preliminary data.</text>
</comment>
<protein>
    <recommendedName>
        <fullName evidence="8">Major facilitator superfamily (MFS) profile domain-containing protein</fullName>
    </recommendedName>
</protein>
<dbReference type="PANTHER" id="PTHR23501">
    <property type="entry name" value="MAJOR FACILITATOR SUPERFAMILY"/>
    <property type="match status" value="1"/>
</dbReference>
<reference evidence="6 7" key="1">
    <citation type="journal article" date="2016" name="Sci. Rep.">
        <title>Penicillium arizonense, a new, genome sequenced fungal species, reveals a high chemical diversity in secreted metabolites.</title>
        <authorList>
            <person name="Grijseels S."/>
            <person name="Nielsen J.C."/>
            <person name="Randelovic M."/>
            <person name="Nielsen J."/>
            <person name="Nielsen K.F."/>
            <person name="Workman M."/>
            <person name="Frisvad J.C."/>
        </authorList>
    </citation>
    <scope>NUCLEOTIDE SEQUENCE [LARGE SCALE GENOMIC DNA]</scope>
    <source>
        <strain evidence="6 7">CBS 141311</strain>
    </source>
</reference>
<keyword evidence="7" id="KW-1185">Reference proteome</keyword>